<dbReference type="InterPro" id="IPR032805">
    <property type="entry name" value="Wax_synthase_dom"/>
</dbReference>
<name>C5FGQ3_ARTOC</name>
<evidence type="ECO:0000313" key="10">
    <source>
        <dbReference type="EMBL" id="EEQ29938.1"/>
    </source>
</evidence>
<dbReference type="STRING" id="554155.C5FGQ3"/>
<evidence type="ECO:0000256" key="4">
    <source>
        <dbReference type="ARBA" id="ARBA00022679"/>
    </source>
</evidence>
<dbReference type="AlphaFoldDB" id="C5FGQ3"/>
<feature type="transmembrane region" description="Helical" evidence="8">
    <location>
        <begin position="220"/>
        <end position="247"/>
    </location>
</feature>
<dbReference type="OrthoDB" id="1077582at2759"/>
<dbReference type="EMBL" id="DS995702">
    <property type="protein sequence ID" value="EEQ29938.1"/>
    <property type="molecule type" value="Genomic_DNA"/>
</dbReference>
<feature type="transmembrane region" description="Helical" evidence="8">
    <location>
        <begin position="374"/>
        <end position="397"/>
    </location>
</feature>
<reference evidence="11" key="1">
    <citation type="journal article" date="2012" name="MBio">
        <title>Comparative genome analysis of Trichophyton rubrum and related dermatophytes reveals candidate genes involved in infection.</title>
        <authorList>
            <person name="Martinez D.A."/>
            <person name="Oliver B.G."/>
            <person name="Graeser Y."/>
            <person name="Goldberg J.M."/>
            <person name="Li W."/>
            <person name="Martinez-Rossi N.M."/>
            <person name="Monod M."/>
            <person name="Shelest E."/>
            <person name="Barton R.C."/>
            <person name="Birch E."/>
            <person name="Brakhage A.A."/>
            <person name="Chen Z."/>
            <person name="Gurr S.J."/>
            <person name="Heiman D."/>
            <person name="Heitman J."/>
            <person name="Kosti I."/>
            <person name="Rossi A."/>
            <person name="Saif S."/>
            <person name="Samalova M."/>
            <person name="Saunders C.W."/>
            <person name="Shea T."/>
            <person name="Summerbell R.C."/>
            <person name="Xu J."/>
            <person name="Young S."/>
            <person name="Zeng Q."/>
            <person name="Birren B.W."/>
            <person name="Cuomo C.A."/>
            <person name="White T.C."/>
        </authorList>
    </citation>
    <scope>NUCLEOTIDE SEQUENCE [LARGE SCALE GENOMIC DNA]</scope>
    <source>
        <strain evidence="11">ATCC MYA-4605 / CBS 113480</strain>
    </source>
</reference>
<dbReference type="PANTHER" id="PTHR31595">
    <property type="entry name" value="LONG-CHAIN-ALCOHOL O-FATTY-ACYLTRANSFERASE 3-RELATED"/>
    <property type="match status" value="1"/>
</dbReference>
<feature type="transmembrane region" description="Helical" evidence="8">
    <location>
        <begin position="293"/>
        <end position="317"/>
    </location>
</feature>
<dbReference type="PANTHER" id="PTHR31595:SF57">
    <property type="entry name" value="OS04G0481900 PROTEIN"/>
    <property type="match status" value="1"/>
</dbReference>
<keyword evidence="4" id="KW-0808">Transferase</keyword>
<protein>
    <submittedName>
        <fullName evidence="10">Tri7</fullName>
    </submittedName>
</protein>
<gene>
    <name evidence="10" type="ORF">MCYG_02757</name>
</gene>
<dbReference type="OMA" id="FRDSHCI"/>
<dbReference type="InterPro" id="IPR044851">
    <property type="entry name" value="Wax_synthase"/>
</dbReference>
<dbReference type="GO" id="GO:0016020">
    <property type="term" value="C:membrane"/>
    <property type="evidence" value="ECO:0007669"/>
    <property type="project" value="UniProtKB-SubCell"/>
</dbReference>
<comment type="pathway">
    <text evidence="2">Secondary metabolite biosynthesis.</text>
</comment>
<evidence type="ECO:0000256" key="7">
    <source>
        <dbReference type="ARBA" id="ARBA00023136"/>
    </source>
</evidence>
<keyword evidence="5 8" id="KW-0812">Transmembrane</keyword>
<evidence type="ECO:0000256" key="1">
    <source>
        <dbReference type="ARBA" id="ARBA00004141"/>
    </source>
</evidence>
<dbReference type="Pfam" id="PF13813">
    <property type="entry name" value="MBOAT_2"/>
    <property type="match status" value="1"/>
</dbReference>
<keyword evidence="7 8" id="KW-0472">Membrane</keyword>
<accession>C5FGQ3</accession>
<evidence type="ECO:0000256" key="5">
    <source>
        <dbReference type="ARBA" id="ARBA00022692"/>
    </source>
</evidence>
<dbReference type="GO" id="GO:0006629">
    <property type="term" value="P:lipid metabolic process"/>
    <property type="evidence" value="ECO:0007669"/>
    <property type="project" value="InterPro"/>
</dbReference>
<evidence type="ECO:0000256" key="6">
    <source>
        <dbReference type="ARBA" id="ARBA00022989"/>
    </source>
</evidence>
<comment type="similarity">
    <text evidence="3">Belongs to the wax synthase family.</text>
</comment>
<feature type="domain" description="Wax synthase" evidence="9">
    <location>
        <begin position="253"/>
        <end position="335"/>
    </location>
</feature>
<evidence type="ECO:0000256" key="8">
    <source>
        <dbReference type="SAM" id="Phobius"/>
    </source>
</evidence>
<comment type="subcellular location">
    <subcellularLocation>
        <location evidence="1">Membrane</location>
        <topology evidence="1">Multi-pass membrane protein</topology>
    </subcellularLocation>
</comment>
<evidence type="ECO:0000256" key="3">
    <source>
        <dbReference type="ARBA" id="ARBA00007282"/>
    </source>
</evidence>
<dbReference type="GeneID" id="9223035"/>
<dbReference type="eggNOG" id="ENOG502SI5I">
    <property type="taxonomic scope" value="Eukaryota"/>
</dbReference>
<evidence type="ECO:0000313" key="11">
    <source>
        <dbReference type="Proteomes" id="UP000002035"/>
    </source>
</evidence>
<organism evidence="10 11">
    <name type="scientific">Arthroderma otae (strain ATCC MYA-4605 / CBS 113480)</name>
    <name type="common">Microsporum canis</name>
    <dbReference type="NCBI Taxonomy" id="554155"/>
    <lineage>
        <taxon>Eukaryota</taxon>
        <taxon>Fungi</taxon>
        <taxon>Dikarya</taxon>
        <taxon>Ascomycota</taxon>
        <taxon>Pezizomycotina</taxon>
        <taxon>Eurotiomycetes</taxon>
        <taxon>Eurotiomycetidae</taxon>
        <taxon>Onygenales</taxon>
        <taxon>Arthrodermataceae</taxon>
        <taxon>Microsporum</taxon>
    </lineage>
</organism>
<proteinExistence type="inferred from homology"/>
<dbReference type="VEuPathDB" id="FungiDB:MCYG_02757"/>
<dbReference type="RefSeq" id="XP_002849823.1">
    <property type="nucleotide sequence ID" value="XM_002849777.1"/>
</dbReference>
<evidence type="ECO:0000256" key="2">
    <source>
        <dbReference type="ARBA" id="ARBA00005179"/>
    </source>
</evidence>
<dbReference type="HOGENOM" id="CLU_032731_0_1_1"/>
<dbReference type="GO" id="GO:0008374">
    <property type="term" value="F:O-acyltransferase activity"/>
    <property type="evidence" value="ECO:0007669"/>
    <property type="project" value="InterPro"/>
</dbReference>
<keyword evidence="6 8" id="KW-1133">Transmembrane helix</keyword>
<evidence type="ECO:0000259" key="9">
    <source>
        <dbReference type="Pfam" id="PF13813"/>
    </source>
</evidence>
<feature type="transmembrane region" description="Helical" evidence="8">
    <location>
        <begin position="7"/>
        <end position="28"/>
    </location>
</feature>
<sequence>MSWPCYTLIAYLSAVTAHLLFLLALVYVPPTSYLRAWLLPVLLAPTVVVSYTAVYATSVMPLNFVFGVNYGSRLALEMFDLLCISKVSCPETCGSVNSCSASVNGAPYKEKTTDGVVAVIPWHIRAYNAVTWLFEALSTDRRQDGYPDISREKMKLVSKKQFLIFRSTRFILGYLLLDFITSQSLEDASVKFGPGKERILSRLIGGDFSGRDLGETLGSIIGFAAAGYLNLVVLFDLVSVLAVGLGISAVESWPPYFGPLTELYSIRNFWSFFITHSILRLPLAKTVPPESKALILIIRYVRIQMAFLVSGLMHLPIDRMQNIPYRESGVAMFFTVQALGILIEDMVCSTYRWVATGSFSRQVYKGAGNRKPVLWQRLIGFTWCLCWAMWCVPPWIFPTIRRSAMSAVPYSFFTKN</sequence>
<dbReference type="Proteomes" id="UP000002035">
    <property type="component" value="Unassembled WGS sequence"/>
</dbReference>
<keyword evidence="11" id="KW-1185">Reference proteome</keyword>